<keyword evidence="3" id="KW-1185">Reference proteome</keyword>
<gene>
    <name evidence="2" type="ORF">J0X12_17110</name>
</gene>
<evidence type="ECO:0000313" key="3">
    <source>
        <dbReference type="Proteomes" id="UP000664761"/>
    </source>
</evidence>
<organism evidence="2 3">
    <name type="scientific">Sneathiella sedimenti</name>
    <dbReference type="NCBI Taxonomy" id="2816034"/>
    <lineage>
        <taxon>Bacteria</taxon>
        <taxon>Pseudomonadati</taxon>
        <taxon>Pseudomonadota</taxon>
        <taxon>Alphaproteobacteria</taxon>
        <taxon>Sneathiellales</taxon>
        <taxon>Sneathiellaceae</taxon>
        <taxon>Sneathiella</taxon>
    </lineage>
</organism>
<keyword evidence="1" id="KW-0812">Transmembrane</keyword>
<feature type="transmembrane region" description="Helical" evidence="1">
    <location>
        <begin position="65"/>
        <end position="88"/>
    </location>
</feature>
<sequence length="145" mass="15157">MNPLLQILQQALVDNLAPKKSDLLQRGAIGVFVVALTVALSFIALLFLAVAFYSWMTPSIAPPLAALATAGSALVICLIAMAITYVALKPEPDIPSQPDTDQITEIMSTVASMAGEEFGKTAESNPKTTLLLAGIAGLVAGKYLK</sequence>
<keyword evidence="1" id="KW-1133">Transmembrane helix</keyword>
<dbReference type="Proteomes" id="UP000664761">
    <property type="component" value="Unassembled WGS sequence"/>
</dbReference>
<protein>
    <recommendedName>
        <fullName evidence="4">Phage holin family protein</fullName>
    </recommendedName>
</protein>
<feature type="transmembrane region" description="Helical" evidence="1">
    <location>
        <begin position="29"/>
        <end position="53"/>
    </location>
</feature>
<evidence type="ECO:0008006" key="4">
    <source>
        <dbReference type="Google" id="ProtNLM"/>
    </source>
</evidence>
<keyword evidence="1" id="KW-0472">Membrane</keyword>
<evidence type="ECO:0000313" key="2">
    <source>
        <dbReference type="EMBL" id="MBO0335344.1"/>
    </source>
</evidence>
<evidence type="ECO:0000256" key="1">
    <source>
        <dbReference type="SAM" id="Phobius"/>
    </source>
</evidence>
<comment type="caution">
    <text evidence="2">The sequence shown here is derived from an EMBL/GenBank/DDBJ whole genome shotgun (WGS) entry which is preliminary data.</text>
</comment>
<reference evidence="2 3" key="1">
    <citation type="submission" date="2021-03" db="EMBL/GenBank/DDBJ databases">
        <title>Sneathiella sp. CAU 1612 isolated from Kang Won-do.</title>
        <authorList>
            <person name="Kim W."/>
        </authorList>
    </citation>
    <scope>NUCLEOTIDE SEQUENCE [LARGE SCALE GENOMIC DNA]</scope>
    <source>
        <strain evidence="2 3">CAU 1612</strain>
    </source>
</reference>
<proteinExistence type="predicted"/>
<dbReference type="RefSeq" id="WP_207047660.1">
    <property type="nucleotide sequence ID" value="NZ_JAFLNC010000006.1"/>
</dbReference>
<accession>A0ABS3F9Y2</accession>
<name>A0ABS3F9Y2_9PROT</name>
<dbReference type="EMBL" id="JAFLNC010000006">
    <property type="protein sequence ID" value="MBO0335344.1"/>
    <property type="molecule type" value="Genomic_DNA"/>
</dbReference>